<name>A0A9X1XHJ5_9VIBR</name>
<dbReference type="Pfam" id="PF08056">
    <property type="entry name" value="Trp_leader2"/>
    <property type="match status" value="1"/>
</dbReference>
<keyword evidence="2" id="KW-1185">Reference proteome</keyword>
<protein>
    <submittedName>
        <fullName evidence="1">Trp operon leader peptide</fullName>
    </submittedName>
</protein>
<dbReference type="InterPro" id="IPR012639">
    <property type="entry name" value="Trp_leader2"/>
</dbReference>
<evidence type="ECO:0000313" key="1">
    <source>
        <dbReference type="EMBL" id="MCK6261853.1"/>
    </source>
</evidence>
<gene>
    <name evidence="1" type="ORF">KP803_01040</name>
</gene>
<accession>A0A9X1XHJ5</accession>
<reference evidence="1" key="1">
    <citation type="submission" date="2021-11" db="EMBL/GenBank/DDBJ databases">
        <title>Vibrio ZSDE26 sp. nov. and Vibrio ZSDZ34 sp. nov., isolated from coastal seawater in Qingdao.</title>
        <authorList>
            <person name="Zhang P."/>
        </authorList>
    </citation>
    <scope>NUCLEOTIDE SEQUENCE</scope>
    <source>
        <strain evidence="1">ZSDE26</strain>
    </source>
</reference>
<dbReference type="Proteomes" id="UP001139559">
    <property type="component" value="Unassembled WGS sequence"/>
</dbReference>
<comment type="caution">
    <text evidence="1">The sequence shown here is derived from an EMBL/GenBank/DDBJ whole genome shotgun (WGS) entry which is preliminary data.</text>
</comment>
<proteinExistence type="predicted"/>
<organism evidence="1 2">
    <name type="scientific">Vibrio amylolyticus</name>
    <dbReference type="NCBI Taxonomy" id="2847292"/>
    <lineage>
        <taxon>Bacteria</taxon>
        <taxon>Pseudomonadati</taxon>
        <taxon>Pseudomonadota</taxon>
        <taxon>Gammaproteobacteria</taxon>
        <taxon>Vibrionales</taxon>
        <taxon>Vibrionaceae</taxon>
        <taxon>Vibrio</taxon>
    </lineage>
</organism>
<dbReference type="AlphaFoldDB" id="A0A9X1XHJ5"/>
<dbReference type="EMBL" id="JAJHVV010000001">
    <property type="protein sequence ID" value="MCK6261853.1"/>
    <property type="molecule type" value="Genomic_DNA"/>
</dbReference>
<evidence type="ECO:0000313" key="2">
    <source>
        <dbReference type="Proteomes" id="UP001139559"/>
    </source>
</evidence>
<sequence>MLLELNQLNKDKVTAIRSDLGWWRTCTYSKWVNV</sequence>